<evidence type="ECO:0000259" key="1">
    <source>
        <dbReference type="Pfam" id="PF02627"/>
    </source>
</evidence>
<protein>
    <submittedName>
        <fullName evidence="2">Carboxymuconolactone decarboxylase family protein</fullName>
    </submittedName>
</protein>
<evidence type="ECO:0000313" key="3">
    <source>
        <dbReference type="Proteomes" id="UP001501563"/>
    </source>
</evidence>
<keyword evidence="3" id="KW-1185">Reference proteome</keyword>
<name>A0ABP7JIH1_9ACTN</name>
<dbReference type="Gene3D" id="1.20.1290.10">
    <property type="entry name" value="AhpD-like"/>
    <property type="match status" value="1"/>
</dbReference>
<dbReference type="EMBL" id="BAAAZA010000001">
    <property type="protein sequence ID" value="GAA3845248.1"/>
    <property type="molecule type" value="Genomic_DNA"/>
</dbReference>
<reference evidence="3" key="1">
    <citation type="journal article" date="2019" name="Int. J. Syst. Evol. Microbiol.">
        <title>The Global Catalogue of Microorganisms (GCM) 10K type strain sequencing project: providing services to taxonomists for standard genome sequencing and annotation.</title>
        <authorList>
            <consortium name="The Broad Institute Genomics Platform"/>
            <consortium name="The Broad Institute Genome Sequencing Center for Infectious Disease"/>
            <person name="Wu L."/>
            <person name="Ma J."/>
        </authorList>
    </citation>
    <scope>NUCLEOTIDE SEQUENCE [LARGE SCALE GENOMIC DNA]</scope>
    <source>
        <strain evidence="3">JCM 16578</strain>
    </source>
</reference>
<organism evidence="2 3">
    <name type="scientific">Streptomyces lannensis</name>
    <dbReference type="NCBI Taxonomy" id="766498"/>
    <lineage>
        <taxon>Bacteria</taxon>
        <taxon>Bacillati</taxon>
        <taxon>Actinomycetota</taxon>
        <taxon>Actinomycetes</taxon>
        <taxon>Kitasatosporales</taxon>
        <taxon>Streptomycetaceae</taxon>
        <taxon>Streptomyces</taxon>
    </lineage>
</organism>
<dbReference type="NCBIfam" id="TIGR00778">
    <property type="entry name" value="ahpD_dom"/>
    <property type="match status" value="1"/>
</dbReference>
<dbReference type="InterPro" id="IPR029032">
    <property type="entry name" value="AhpD-like"/>
</dbReference>
<dbReference type="InterPro" id="IPR003779">
    <property type="entry name" value="CMD-like"/>
</dbReference>
<evidence type="ECO:0000313" key="2">
    <source>
        <dbReference type="EMBL" id="GAA3845248.1"/>
    </source>
</evidence>
<accession>A0ABP7JIH1</accession>
<dbReference type="RefSeq" id="WP_345545537.1">
    <property type="nucleotide sequence ID" value="NZ_BAAAZA010000001.1"/>
</dbReference>
<comment type="caution">
    <text evidence="2">The sequence shown here is derived from an EMBL/GenBank/DDBJ whole genome shotgun (WGS) entry which is preliminary data.</text>
</comment>
<dbReference type="Pfam" id="PF02627">
    <property type="entry name" value="CMD"/>
    <property type="match status" value="1"/>
</dbReference>
<proteinExistence type="predicted"/>
<gene>
    <name evidence="2" type="ORF">GCM10022207_02490</name>
</gene>
<dbReference type="Proteomes" id="UP001501563">
    <property type="component" value="Unassembled WGS sequence"/>
</dbReference>
<dbReference type="InterPro" id="IPR004675">
    <property type="entry name" value="AhpD_core"/>
</dbReference>
<feature type="domain" description="Carboxymuconolactone decarboxylase-like" evidence="1">
    <location>
        <begin position="52"/>
        <end position="97"/>
    </location>
</feature>
<dbReference type="SUPFAM" id="SSF69118">
    <property type="entry name" value="AhpD-like"/>
    <property type="match status" value="1"/>
</dbReference>
<sequence>MSTPFRYTEPTPPRSATGRVADVYEQISRDFGIERPPTFVVLSSAPEILVPAWALLRESLIAGAGDRTGKELAALGVSLTNKCPFCVDAHTMLLHATGDHALAERLARGERPKDEEHARVLDWGRATRVPGTDPMPYPFPREHAPAYLGTALVFHFINRVVSALLTEQLLPWNAQRLRAVRSVAGRAVGRSVRRRAVPGAALSLLDDPGPAPAWTAGTCVGPAYAALRSAARGSHRAASGDADLLDAEDRGLVREALRSWDGSHPPLALDGVPDRRERPAARLAILAALAPYRITDEDVAAWRRPEHTDRCPVRVVAYGAFAAVDRIESALPLPATGETART</sequence>